<dbReference type="STRING" id="4540.A0A3L6S677"/>
<dbReference type="PANTHER" id="PTHR34591">
    <property type="entry name" value="OS03G0653100 PROTEIN-RELATED"/>
    <property type="match status" value="1"/>
</dbReference>
<gene>
    <name evidence="2" type="ORF">C2845_PM02G11050</name>
</gene>
<protein>
    <recommendedName>
        <fullName evidence="1">F-box domain-containing protein</fullName>
    </recommendedName>
</protein>
<dbReference type="Pfam" id="PF00646">
    <property type="entry name" value="F-box"/>
    <property type="match status" value="1"/>
</dbReference>
<evidence type="ECO:0000313" key="2">
    <source>
        <dbReference type="EMBL" id="RLN15536.1"/>
    </source>
</evidence>
<accession>A0A3L6S677</accession>
<dbReference type="EMBL" id="PQIB02000005">
    <property type="protein sequence ID" value="RLN15536.1"/>
    <property type="molecule type" value="Genomic_DNA"/>
</dbReference>
<sequence length="410" mass="47641">MRLLPDDVFADVLRRVAPHGVATSRCVCRAWCALIDDRRLLRCTGTFSRARWQAFFVNYNELPFAELFHRPSMDFTDYYMPCARVRDHCSSVLLYNALLNPAAQWWAPLPESPPPCAGMEHFNQDMYLVFDPAVSSHCQVFLIPRVPHRRVGSATILESEWPPSPCTINVFSTMTGQWTERSFRREGEAAGTVADMQKDQRWLQRRHAVYWRGALYVHCEKDFVMRILLSKDTYRIIHPPHGIEICECSELLLGRSEKGVYCALMGDEGQLRVWILYESCSRMEWVLKHDSGCGLAAAQPSLNYFAQQVNGPWILQNANRREGDTIEAPIEQESEWNSDDEDVLNNQDRWVENHQYKRFDIPGFHPYKEIIFLHISLSRGLAYHLHTSKLESLGNICPKHYYNRTTHRFI</sequence>
<dbReference type="SUPFAM" id="SSF81383">
    <property type="entry name" value="F-box domain"/>
    <property type="match status" value="1"/>
</dbReference>
<dbReference type="AlphaFoldDB" id="A0A3L6S677"/>
<dbReference type="PANTHER" id="PTHR34591:SF29">
    <property type="entry name" value="F-BOX DOMAIN-CONTAINING PROTEIN"/>
    <property type="match status" value="1"/>
</dbReference>
<evidence type="ECO:0000313" key="3">
    <source>
        <dbReference type="Proteomes" id="UP000275267"/>
    </source>
</evidence>
<dbReference type="OrthoDB" id="639965at2759"/>
<name>A0A3L6S677_PANMI</name>
<dbReference type="Proteomes" id="UP000275267">
    <property type="component" value="Unassembled WGS sequence"/>
</dbReference>
<comment type="caution">
    <text evidence="2">The sequence shown here is derived from an EMBL/GenBank/DDBJ whole genome shotgun (WGS) entry which is preliminary data.</text>
</comment>
<dbReference type="InterPro" id="IPR036047">
    <property type="entry name" value="F-box-like_dom_sf"/>
</dbReference>
<keyword evidence="3" id="KW-1185">Reference proteome</keyword>
<organism evidence="2 3">
    <name type="scientific">Panicum miliaceum</name>
    <name type="common">Proso millet</name>
    <name type="synonym">Broomcorn millet</name>
    <dbReference type="NCBI Taxonomy" id="4540"/>
    <lineage>
        <taxon>Eukaryota</taxon>
        <taxon>Viridiplantae</taxon>
        <taxon>Streptophyta</taxon>
        <taxon>Embryophyta</taxon>
        <taxon>Tracheophyta</taxon>
        <taxon>Spermatophyta</taxon>
        <taxon>Magnoliopsida</taxon>
        <taxon>Liliopsida</taxon>
        <taxon>Poales</taxon>
        <taxon>Poaceae</taxon>
        <taxon>PACMAD clade</taxon>
        <taxon>Panicoideae</taxon>
        <taxon>Panicodae</taxon>
        <taxon>Paniceae</taxon>
        <taxon>Panicinae</taxon>
        <taxon>Panicum</taxon>
        <taxon>Panicum sect. Panicum</taxon>
    </lineage>
</organism>
<dbReference type="SMART" id="SM00256">
    <property type="entry name" value="FBOX"/>
    <property type="match status" value="1"/>
</dbReference>
<dbReference type="InterPro" id="IPR001810">
    <property type="entry name" value="F-box_dom"/>
</dbReference>
<proteinExistence type="predicted"/>
<reference evidence="3" key="1">
    <citation type="journal article" date="2019" name="Nat. Commun.">
        <title>The genome of broomcorn millet.</title>
        <authorList>
            <person name="Zou C."/>
            <person name="Miki D."/>
            <person name="Li D."/>
            <person name="Tang Q."/>
            <person name="Xiao L."/>
            <person name="Rajput S."/>
            <person name="Deng P."/>
            <person name="Jia W."/>
            <person name="Huang R."/>
            <person name="Zhang M."/>
            <person name="Sun Y."/>
            <person name="Hu J."/>
            <person name="Fu X."/>
            <person name="Schnable P.S."/>
            <person name="Li F."/>
            <person name="Zhang H."/>
            <person name="Feng B."/>
            <person name="Zhu X."/>
            <person name="Liu R."/>
            <person name="Schnable J.C."/>
            <person name="Zhu J.-K."/>
            <person name="Zhang H."/>
        </authorList>
    </citation>
    <scope>NUCLEOTIDE SEQUENCE [LARGE SCALE GENOMIC DNA]</scope>
</reference>
<evidence type="ECO:0000259" key="1">
    <source>
        <dbReference type="SMART" id="SM00256"/>
    </source>
</evidence>
<feature type="domain" description="F-box" evidence="1">
    <location>
        <begin position="4"/>
        <end position="44"/>
    </location>
</feature>